<dbReference type="Proteomes" id="UP000827092">
    <property type="component" value="Unassembled WGS sequence"/>
</dbReference>
<evidence type="ECO:0000256" key="4">
    <source>
        <dbReference type="ARBA" id="ARBA00035707"/>
    </source>
</evidence>
<dbReference type="InterPro" id="IPR001790">
    <property type="entry name" value="Ribosomal_uL10"/>
</dbReference>
<dbReference type="InterPro" id="IPR047865">
    <property type="entry name" value="Ribosomal_uL10_bac_type"/>
</dbReference>
<keyword evidence="7" id="KW-1185">Reference proteome</keyword>
<evidence type="ECO:0000256" key="2">
    <source>
        <dbReference type="ARBA" id="ARBA00022980"/>
    </source>
</evidence>
<evidence type="ECO:0000256" key="3">
    <source>
        <dbReference type="ARBA" id="ARBA00023274"/>
    </source>
</evidence>
<evidence type="ECO:0000256" key="5">
    <source>
        <dbReference type="ARBA" id="ARBA00035716"/>
    </source>
</evidence>
<dbReference type="Gene3D" id="3.30.70.1730">
    <property type="match status" value="1"/>
</dbReference>
<protein>
    <recommendedName>
        <fullName evidence="4">Large ribosomal subunit protein uL10m</fullName>
    </recommendedName>
    <alternativeName>
        <fullName evidence="5">39S ribosomal protein L10, mitochondrial</fullName>
    </alternativeName>
</protein>
<dbReference type="GO" id="GO:1990904">
    <property type="term" value="C:ribonucleoprotein complex"/>
    <property type="evidence" value="ECO:0007669"/>
    <property type="project" value="UniProtKB-KW"/>
</dbReference>
<accession>A0AAV6V4Y9</accession>
<evidence type="ECO:0000256" key="1">
    <source>
        <dbReference type="ARBA" id="ARBA00008889"/>
    </source>
</evidence>
<comment type="caution">
    <text evidence="6">The sequence shown here is derived from an EMBL/GenBank/DDBJ whole genome shotgun (WGS) entry which is preliminary data.</text>
</comment>
<gene>
    <name evidence="6" type="ORF">JTE90_008807</name>
</gene>
<dbReference type="EMBL" id="JAFNEN010000153">
    <property type="protein sequence ID" value="KAG8191744.1"/>
    <property type="molecule type" value="Genomic_DNA"/>
</dbReference>
<dbReference type="SUPFAM" id="SSF160369">
    <property type="entry name" value="Ribosomal protein L10-like"/>
    <property type="match status" value="1"/>
</dbReference>
<evidence type="ECO:0000313" key="6">
    <source>
        <dbReference type="EMBL" id="KAG8191744.1"/>
    </source>
</evidence>
<evidence type="ECO:0000313" key="7">
    <source>
        <dbReference type="Proteomes" id="UP000827092"/>
    </source>
</evidence>
<organism evidence="6 7">
    <name type="scientific">Oedothorax gibbosus</name>
    <dbReference type="NCBI Taxonomy" id="931172"/>
    <lineage>
        <taxon>Eukaryota</taxon>
        <taxon>Metazoa</taxon>
        <taxon>Ecdysozoa</taxon>
        <taxon>Arthropoda</taxon>
        <taxon>Chelicerata</taxon>
        <taxon>Arachnida</taxon>
        <taxon>Araneae</taxon>
        <taxon>Araneomorphae</taxon>
        <taxon>Entelegynae</taxon>
        <taxon>Araneoidea</taxon>
        <taxon>Linyphiidae</taxon>
        <taxon>Erigoninae</taxon>
        <taxon>Oedothorax</taxon>
    </lineage>
</organism>
<keyword evidence="2" id="KW-0689">Ribosomal protein</keyword>
<keyword evidence="3" id="KW-0687">Ribonucleoprotein</keyword>
<dbReference type="Pfam" id="PF00466">
    <property type="entry name" value="Ribosomal_L10"/>
    <property type="match status" value="1"/>
</dbReference>
<comment type="similarity">
    <text evidence="1">Belongs to the universal ribosomal protein uL10 family.</text>
</comment>
<proteinExistence type="inferred from homology"/>
<dbReference type="PANTHER" id="PTHR11560">
    <property type="entry name" value="39S RIBOSOMAL PROTEIN L10, MITOCHONDRIAL"/>
    <property type="match status" value="1"/>
</dbReference>
<name>A0AAV6V4Y9_9ARAC</name>
<dbReference type="GO" id="GO:0005840">
    <property type="term" value="C:ribosome"/>
    <property type="evidence" value="ECO:0007669"/>
    <property type="project" value="UniProtKB-KW"/>
</dbReference>
<dbReference type="AlphaFoldDB" id="A0AAV6V4Y9"/>
<dbReference type="InterPro" id="IPR043141">
    <property type="entry name" value="Ribosomal_uL10-like_sf"/>
</dbReference>
<sequence length="195" mass="22522">MIEVCKPIFVPDPTPEWETCTKNQVEVPPPHPYEVLLANELNKNWEASRMILFYNVTSMPEADQRQIRNTFHKKDLYFHHYSQRVVELALHNTPFASALYLFQSETALLFSEAISIDKVLKLSRKFPQVALMAGIIDNVFYSRSQLQALSEVLKQDSLQELAQFLDLLPSKLCGTVDHHTRMLCHYLGEVSNRQS</sequence>
<reference evidence="6 7" key="1">
    <citation type="journal article" date="2022" name="Nat. Ecol. Evol.">
        <title>A masculinizing supergene underlies an exaggerated male reproductive morph in a spider.</title>
        <authorList>
            <person name="Hendrickx F."/>
            <person name="De Corte Z."/>
            <person name="Sonet G."/>
            <person name="Van Belleghem S.M."/>
            <person name="Kostlbacher S."/>
            <person name="Vangestel C."/>
        </authorList>
    </citation>
    <scope>NUCLEOTIDE SEQUENCE [LARGE SCALE GENOMIC DNA]</scope>
    <source>
        <strain evidence="6">W744_W776</strain>
    </source>
</reference>